<gene>
    <name evidence="3" type="ORF">NP493_395g00005</name>
</gene>
<proteinExistence type="inferred from homology"/>
<dbReference type="InterPro" id="IPR003107">
    <property type="entry name" value="HAT"/>
</dbReference>
<dbReference type="PANTHER" id="PTHR23271:SF1">
    <property type="entry name" value="U3 SMALL NUCLEOLAR RNA-ASSOCIATED PROTEIN 6 HOMOLOG"/>
    <property type="match status" value="1"/>
</dbReference>
<dbReference type="InterPro" id="IPR056907">
    <property type="entry name" value="UTP6_C"/>
</dbReference>
<evidence type="ECO:0000313" key="3">
    <source>
        <dbReference type="EMBL" id="KAK2181513.1"/>
    </source>
</evidence>
<dbReference type="GO" id="GO:0034388">
    <property type="term" value="C:Pwp2p-containing subcomplex of 90S preribosome"/>
    <property type="evidence" value="ECO:0007669"/>
    <property type="project" value="TreeGrafter"/>
</dbReference>
<dbReference type="GO" id="GO:0000462">
    <property type="term" value="P:maturation of SSU-rRNA from tricistronic rRNA transcript (SSU-rRNA, 5.8S rRNA, LSU-rRNA)"/>
    <property type="evidence" value="ECO:0007669"/>
    <property type="project" value="InterPro"/>
</dbReference>
<dbReference type="GO" id="GO:0030515">
    <property type="term" value="F:snoRNA binding"/>
    <property type="evidence" value="ECO:0007669"/>
    <property type="project" value="InterPro"/>
</dbReference>
<organism evidence="3 4">
    <name type="scientific">Ridgeia piscesae</name>
    <name type="common">Tubeworm</name>
    <dbReference type="NCBI Taxonomy" id="27915"/>
    <lineage>
        <taxon>Eukaryota</taxon>
        <taxon>Metazoa</taxon>
        <taxon>Spiralia</taxon>
        <taxon>Lophotrochozoa</taxon>
        <taxon>Annelida</taxon>
        <taxon>Polychaeta</taxon>
        <taxon>Sedentaria</taxon>
        <taxon>Canalipalpata</taxon>
        <taxon>Sabellida</taxon>
        <taxon>Siboglinidae</taxon>
        <taxon>Ridgeia</taxon>
    </lineage>
</organism>
<keyword evidence="4" id="KW-1185">Reference proteome</keyword>
<reference evidence="3" key="1">
    <citation type="journal article" date="2023" name="Mol. Biol. Evol.">
        <title>Third-Generation Sequencing Reveals the Adaptive Role of the Epigenome in Three Deep-Sea Polychaetes.</title>
        <authorList>
            <person name="Perez M."/>
            <person name="Aroh O."/>
            <person name="Sun Y."/>
            <person name="Lan Y."/>
            <person name="Juniper S.K."/>
            <person name="Young C.R."/>
            <person name="Angers B."/>
            <person name="Qian P.Y."/>
        </authorList>
    </citation>
    <scope>NUCLEOTIDE SEQUENCE</scope>
    <source>
        <strain evidence="3">R07B-5</strain>
    </source>
</reference>
<dbReference type="SUPFAM" id="SSF48452">
    <property type="entry name" value="TPR-like"/>
    <property type="match status" value="1"/>
</dbReference>
<dbReference type="AlphaFoldDB" id="A0AAD9L326"/>
<dbReference type="Pfam" id="PF24892">
    <property type="entry name" value="UTP6_C"/>
    <property type="match status" value="2"/>
</dbReference>
<dbReference type="Proteomes" id="UP001209878">
    <property type="component" value="Unassembled WGS sequence"/>
</dbReference>
<dbReference type="Gene3D" id="1.25.40.10">
    <property type="entry name" value="Tetratricopeptide repeat domain"/>
    <property type="match status" value="2"/>
</dbReference>
<evidence type="ECO:0000313" key="4">
    <source>
        <dbReference type="Proteomes" id="UP001209878"/>
    </source>
</evidence>
<feature type="domain" description="U3 small nucleolar RNA-associated protein 6 homolog C-terminal" evidence="2">
    <location>
        <begin position="1"/>
        <end position="175"/>
    </location>
</feature>
<sequence length="310" mass="35686">MWTLYMKTCLVRLQTAGPSSSQTAAKCVEVFNRAIKDGCLSEEVVCDWLDVLKCRRDVAEIDRVSGMAVDKFPHSVSVWTHRLDVLILTNADHSVLMQCLDTALLTIRENDWLPLWNILFKWCLLNSADGATTEALLERGVQSGVKVCLTAKECYLEWAVQHRDITFVRQLYKRCVRGVQSGVKVCLTAKECYLEWAVQHCDITFVRQLYKRLSSSKPLSVNFFRKYLEIEQAQSTSKMKRQRRAYEDALSEYGTNNTDLWLDYIRLEMSHKNGSPENAGSIHWRALKALNEELVQTFITEYTLMQTGHL</sequence>
<dbReference type="InterPro" id="IPR011990">
    <property type="entry name" value="TPR-like_helical_dom_sf"/>
</dbReference>
<evidence type="ECO:0000256" key="1">
    <source>
        <dbReference type="ARBA" id="ARBA00010734"/>
    </source>
</evidence>
<dbReference type="GO" id="GO:0032040">
    <property type="term" value="C:small-subunit processome"/>
    <property type="evidence" value="ECO:0007669"/>
    <property type="project" value="TreeGrafter"/>
</dbReference>
<protein>
    <recommendedName>
        <fullName evidence="2">U3 small nucleolar RNA-associated protein 6 homolog C-terminal domain-containing protein</fullName>
    </recommendedName>
</protein>
<dbReference type="EMBL" id="JAODUO010000393">
    <property type="protein sequence ID" value="KAK2181513.1"/>
    <property type="molecule type" value="Genomic_DNA"/>
</dbReference>
<accession>A0AAD9L326</accession>
<dbReference type="InterPro" id="IPR013949">
    <property type="entry name" value="Utp6"/>
</dbReference>
<comment type="caution">
    <text evidence="3">The sequence shown here is derived from an EMBL/GenBank/DDBJ whole genome shotgun (WGS) entry which is preliminary data.</text>
</comment>
<comment type="similarity">
    <text evidence="1">Belongs to the UTP6 family.</text>
</comment>
<evidence type="ECO:0000259" key="2">
    <source>
        <dbReference type="Pfam" id="PF24892"/>
    </source>
</evidence>
<feature type="domain" description="U3 small nucleolar RNA-associated protein 6 homolog C-terminal" evidence="2">
    <location>
        <begin position="184"/>
        <end position="290"/>
    </location>
</feature>
<name>A0AAD9L326_RIDPI</name>
<dbReference type="SMART" id="SM00386">
    <property type="entry name" value="HAT"/>
    <property type="match status" value="3"/>
</dbReference>
<dbReference type="PANTHER" id="PTHR23271">
    <property type="entry name" value="HEPATOCELLULAR CARCINOMA-ASSOCIATED ANTIGEN 66"/>
    <property type="match status" value="1"/>
</dbReference>